<proteinExistence type="inferred from homology"/>
<dbReference type="EMBL" id="KZ305030">
    <property type="protein sequence ID" value="PIA49659.1"/>
    <property type="molecule type" value="Genomic_DNA"/>
</dbReference>
<dbReference type="InterPro" id="IPR016177">
    <property type="entry name" value="DNA-bd_dom_sf"/>
</dbReference>
<evidence type="ECO:0000259" key="8">
    <source>
        <dbReference type="PROSITE" id="PS51032"/>
    </source>
</evidence>
<dbReference type="AlphaFoldDB" id="A0A2G5E1M3"/>
<dbReference type="PANTHER" id="PTHR31839:SF2">
    <property type="entry name" value="DEHYDRATION-RESPONSIVE ELEMENT-BINDING PROTEIN 1D"/>
    <property type="match status" value="1"/>
</dbReference>
<protein>
    <recommendedName>
        <fullName evidence="8">AP2/ERF domain-containing protein</fullName>
    </recommendedName>
</protein>
<reference evidence="9 10" key="1">
    <citation type="submission" date="2017-09" db="EMBL/GenBank/DDBJ databases">
        <title>WGS assembly of Aquilegia coerulea Goldsmith.</title>
        <authorList>
            <person name="Hodges S."/>
            <person name="Kramer E."/>
            <person name="Nordborg M."/>
            <person name="Tomkins J."/>
            <person name="Borevitz J."/>
            <person name="Derieg N."/>
            <person name="Yan J."/>
            <person name="Mihaltcheva S."/>
            <person name="Hayes R.D."/>
            <person name="Rokhsar D."/>
        </authorList>
    </citation>
    <scope>NUCLEOTIDE SEQUENCE [LARGE SCALE GENOMIC DNA]</scope>
    <source>
        <strain evidence="10">cv. Goldsmith</strain>
    </source>
</reference>
<dbReference type="FunCoup" id="A0A2G5E1M3">
    <property type="interactions" value="260"/>
</dbReference>
<evidence type="ECO:0000256" key="6">
    <source>
        <dbReference type="ARBA" id="ARBA00023242"/>
    </source>
</evidence>
<dbReference type="GO" id="GO:0005634">
    <property type="term" value="C:nucleus"/>
    <property type="evidence" value="ECO:0007669"/>
    <property type="project" value="UniProtKB-SubCell"/>
</dbReference>
<evidence type="ECO:0000313" key="10">
    <source>
        <dbReference type="Proteomes" id="UP000230069"/>
    </source>
</evidence>
<feature type="domain" description="AP2/ERF" evidence="8">
    <location>
        <begin position="65"/>
        <end position="123"/>
    </location>
</feature>
<dbReference type="InterPro" id="IPR001471">
    <property type="entry name" value="AP2/ERF_dom"/>
</dbReference>
<dbReference type="OrthoDB" id="676764at2759"/>
<dbReference type="Pfam" id="PF00847">
    <property type="entry name" value="AP2"/>
    <property type="match status" value="1"/>
</dbReference>
<sequence length="232" mass="26158">MEFFNQNFSPKHQLRSSKSSYIWDATESSDSSTLRSNSDGEVILASNRPKRSAGRKKFKETRHPVYRGVRSRNNDKWVCEVREPNKKNSRIWLGTYETAEMAARAHDVAALALRGTSACLNFADSMWRLPIPDSSDPKDIRKAASEAAEMFRQTSSTSPKNVSRMENVSKVVEQNNVFFLDEEAEFGMPGLLASMAEGLLLSPPPSARSNDYFNWEDMGNDGEEVSLWSFSI</sequence>
<keyword evidence="2" id="KW-0805">Transcription regulation</keyword>
<dbReference type="SUPFAM" id="SSF54171">
    <property type="entry name" value="DNA-binding domain"/>
    <property type="match status" value="1"/>
</dbReference>
<dbReference type="PANTHER" id="PTHR31839">
    <property type="entry name" value="DEHYDRATION-RESPONSIVE ELEMENT-BINDING PROTEIN 1D"/>
    <property type="match status" value="1"/>
</dbReference>
<name>A0A2G5E1M3_AQUCA</name>
<dbReference type="PRINTS" id="PR00367">
    <property type="entry name" value="ETHRSPELEMNT"/>
</dbReference>
<evidence type="ECO:0000256" key="5">
    <source>
        <dbReference type="ARBA" id="ARBA00023163"/>
    </source>
</evidence>
<keyword evidence="3" id="KW-0238">DNA-binding</keyword>
<keyword evidence="10" id="KW-1185">Reference proteome</keyword>
<evidence type="ECO:0000313" key="9">
    <source>
        <dbReference type="EMBL" id="PIA49659.1"/>
    </source>
</evidence>
<dbReference type="SMART" id="SM00380">
    <property type="entry name" value="AP2"/>
    <property type="match status" value="1"/>
</dbReference>
<evidence type="ECO:0000256" key="3">
    <source>
        <dbReference type="ARBA" id="ARBA00023125"/>
    </source>
</evidence>
<dbReference type="STRING" id="218851.A0A2G5E1M3"/>
<evidence type="ECO:0000256" key="7">
    <source>
        <dbReference type="ARBA" id="ARBA00024343"/>
    </source>
</evidence>
<evidence type="ECO:0000256" key="4">
    <source>
        <dbReference type="ARBA" id="ARBA00023159"/>
    </source>
</evidence>
<gene>
    <name evidence="9" type="ORF">AQUCO_01300434v1</name>
</gene>
<dbReference type="InterPro" id="IPR045277">
    <property type="entry name" value="DRE1A-I"/>
</dbReference>
<keyword evidence="4" id="KW-0010">Activator</keyword>
<organism evidence="9 10">
    <name type="scientific">Aquilegia coerulea</name>
    <name type="common">Rocky mountain columbine</name>
    <dbReference type="NCBI Taxonomy" id="218851"/>
    <lineage>
        <taxon>Eukaryota</taxon>
        <taxon>Viridiplantae</taxon>
        <taxon>Streptophyta</taxon>
        <taxon>Embryophyta</taxon>
        <taxon>Tracheophyta</taxon>
        <taxon>Spermatophyta</taxon>
        <taxon>Magnoliopsida</taxon>
        <taxon>Ranunculales</taxon>
        <taxon>Ranunculaceae</taxon>
        <taxon>Thalictroideae</taxon>
        <taxon>Aquilegia</taxon>
    </lineage>
</organism>
<dbReference type="Gene3D" id="3.30.730.10">
    <property type="entry name" value="AP2/ERF domain"/>
    <property type="match status" value="1"/>
</dbReference>
<comment type="similarity">
    <text evidence="7">Belongs to the AP2/ERF transcription factor family. ERF subfamily.</text>
</comment>
<dbReference type="PROSITE" id="PS51032">
    <property type="entry name" value="AP2_ERF"/>
    <property type="match status" value="1"/>
</dbReference>
<accession>A0A2G5E1M3</accession>
<dbReference type="FunFam" id="3.30.730.10:FF:000001">
    <property type="entry name" value="Ethylene-responsive transcription factor 2"/>
    <property type="match status" value="1"/>
</dbReference>
<evidence type="ECO:0000256" key="2">
    <source>
        <dbReference type="ARBA" id="ARBA00023015"/>
    </source>
</evidence>
<dbReference type="GO" id="GO:0003677">
    <property type="term" value="F:DNA binding"/>
    <property type="evidence" value="ECO:0007669"/>
    <property type="project" value="UniProtKB-KW"/>
</dbReference>
<keyword evidence="5" id="KW-0804">Transcription</keyword>
<evidence type="ECO:0000256" key="1">
    <source>
        <dbReference type="ARBA" id="ARBA00004123"/>
    </source>
</evidence>
<dbReference type="Proteomes" id="UP000230069">
    <property type="component" value="Unassembled WGS sequence"/>
</dbReference>
<dbReference type="CDD" id="cd00018">
    <property type="entry name" value="AP2"/>
    <property type="match status" value="1"/>
</dbReference>
<dbReference type="InParanoid" id="A0A2G5E1M3"/>
<comment type="subcellular location">
    <subcellularLocation>
        <location evidence="1">Nucleus</location>
    </subcellularLocation>
</comment>
<keyword evidence="6" id="KW-0539">Nucleus</keyword>
<dbReference type="InterPro" id="IPR036955">
    <property type="entry name" value="AP2/ERF_dom_sf"/>
</dbReference>
<dbReference type="GO" id="GO:0003700">
    <property type="term" value="F:DNA-binding transcription factor activity"/>
    <property type="evidence" value="ECO:0007669"/>
    <property type="project" value="InterPro"/>
</dbReference>